<feature type="signal peptide" evidence="1">
    <location>
        <begin position="1"/>
        <end position="27"/>
    </location>
</feature>
<gene>
    <name evidence="2" type="ORF">AB5I84_11765</name>
</gene>
<dbReference type="EMBL" id="JBGCUO010000002">
    <property type="protein sequence ID" value="MEY1662828.1"/>
    <property type="molecule type" value="Genomic_DNA"/>
</dbReference>
<evidence type="ECO:0000256" key="1">
    <source>
        <dbReference type="SAM" id="SignalP"/>
    </source>
</evidence>
<reference evidence="2 3" key="1">
    <citation type="submission" date="2024-07" db="EMBL/GenBank/DDBJ databases">
        <authorList>
            <person name="Ren Q."/>
        </authorList>
    </citation>
    <scope>NUCLEOTIDE SEQUENCE [LARGE SCALE GENOMIC DNA]</scope>
    <source>
        <strain evidence="2 3">REN37</strain>
    </source>
</reference>
<dbReference type="Proteomes" id="UP001562065">
    <property type="component" value="Unassembled WGS sequence"/>
</dbReference>
<name>A0ABV4AJ36_9GAMM</name>
<keyword evidence="3" id="KW-1185">Reference proteome</keyword>
<sequence length="442" mass="47500">MRNLLNAGARLGLVGAALATLPAAVHAYTLFEEDQDYVQVDLSAIGGTFHSEKTYATAGGTQPGSLSWQEGYAHYGLSAGRALGGSLLEGRLSAVSSATWGDGDAAGFSTGDESRTRIEDAYLRWSSGDLIPWLGDNGLVVSAGRQTLSLGDGFLLGGDLVSMGRGLGRHFDRGGAYYLAGRSAFDQTATISLGGDQGFRGDLMWLKSDNRFQGRPEFAIANLEHVSDYGTVGFSYLRGLSVNRADALAMGVQDRDGMNVYSLRAQGNAGVENLFLSAEAVFQDTDNEQEHAWYAEVGWTFADMPGTPSLNYRYSRFSKDYDPLFYAFSRGFGTWFQGEVAGNYAGPFSTNTDVHHLNLLVQAHEKVAVGVAGFAFNTLDKRLGDMGGRELDLYLSWDVMQGVTLIPLVGIYTPDEDVSNGGNQLGDAGTNLYGQLMLSLSF</sequence>
<proteinExistence type="predicted"/>
<accession>A0ABV4AJ36</accession>
<evidence type="ECO:0000313" key="2">
    <source>
        <dbReference type="EMBL" id="MEY1662828.1"/>
    </source>
</evidence>
<organism evidence="2 3">
    <name type="scientific">Isoalcanivorax beigongshangi</name>
    <dbReference type="NCBI Taxonomy" id="3238810"/>
    <lineage>
        <taxon>Bacteria</taxon>
        <taxon>Pseudomonadati</taxon>
        <taxon>Pseudomonadota</taxon>
        <taxon>Gammaproteobacteria</taxon>
        <taxon>Oceanospirillales</taxon>
        <taxon>Alcanivoracaceae</taxon>
        <taxon>Isoalcanivorax</taxon>
    </lineage>
</organism>
<comment type="caution">
    <text evidence="2">The sequence shown here is derived from an EMBL/GenBank/DDBJ whole genome shotgun (WGS) entry which is preliminary data.</text>
</comment>
<dbReference type="RefSeq" id="WP_369456101.1">
    <property type="nucleotide sequence ID" value="NZ_JBGCUO010000002.1"/>
</dbReference>
<evidence type="ECO:0008006" key="4">
    <source>
        <dbReference type="Google" id="ProtNLM"/>
    </source>
</evidence>
<keyword evidence="1" id="KW-0732">Signal</keyword>
<feature type="chain" id="PRO_5045060623" description="Alginate export domain-containing protein" evidence="1">
    <location>
        <begin position="28"/>
        <end position="442"/>
    </location>
</feature>
<protein>
    <recommendedName>
        <fullName evidence="4">Alginate export domain-containing protein</fullName>
    </recommendedName>
</protein>
<evidence type="ECO:0000313" key="3">
    <source>
        <dbReference type="Proteomes" id="UP001562065"/>
    </source>
</evidence>